<feature type="transmembrane region" description="Helical" evidence="1">
    <location>
        <begin position="1143"/>
        <end position="1164"/>
    </location>
</feature>
<feature type="transmembrane region" description="Helical" evidence="1">
    <location>
        <begin position="86"/>
        <end position="111"/>
    </location>
</feature>
<protein>
    <submittedName>
        <fullName evidence="2">Uncharacterized protein</fullName>
    </submittedName>
</protein>
<feature type="transmembrane region" description="Helical" evidence="1">
    <location>
        <begin position="655"/>
        <end position="678"/>
    </location>
</feature>
<evidence type="ECO:0000256" key="1">
    <source>
        <dbReference type="SAM" id="Phobius"/>
    </source>
</evidence>
<dbReference type="AlphaFoldDB" id="A0AAD7B9V3"/>
<keyword evidence="1" id="KW-0812">Transmembrane</keyword>
<gene>
    <name evidence="2" type="ORF">FB45DRAFT_1064740</name>
</gene>
<organism evidence="2 3">
    <name type="scientific">Roridomyces roridus</name>
    <dbReference type="NCBI Taxonomy" id="1738132"/>
    <lineage>
        <taxon>Eukaryota</taxon>
        <taxon>Fungi</taxon>
        <taxon>Dikarya</taxon>
        <taxon>Basidiomycota</taxon>
        <taxon>Agaricomycotina</taxon>
        <taxon>Agaricomycetes</taxon>
        <taxon>Agaricomycetidae</taxon>
        <taxon>Agaricales</taxon>
        <taxon>Marasmiineae</taxon>
        <taxon>Mycenaceae</taxon>
        <taxon>Roridomyces</taxon>
    </lineage>
</organism>
<evidence type="ECO:0000313" key="2">
    <source>
        <dbReference type="EMBL" id="KAJ7614499.1"/>
    </source>
</evidence>
<accession>A0AAD7B9V3</accession>
<feature type="transmembrane region" description="Helical" evidence="1">
    <location>
        <begin position="519"/>
        <end position="539"/>
    </location>
</feature>
<feature type="transmembrane region" description="Helical" evidence="1">
    <location>
        <begin position="152"/>
        <end position="171"/>
    </location>
</feature>
<dbReference type="EMBL" id="JARKIF010000026">
    <property type="protein sequence ID" value="KAJ7614499.1"/>
    <property type="molecule type" value="Genomic_DNA"/>
</dbReference>
<evidence type="ECO:0000313" key="3">
    <source>
        <dbReference type="Proteomes" id="UP001221142"/>
    </source>
</evidence>
<reference evidence="2" key="1">
    <citation type="submission" date="2023-03" db="EMBL/GenBank/DDBJ databases">
        <title>Massive genome expansion in bonnet fungi (Mycena s.s.) driven by repeated elements and novel gene families across ecological guilds.</title>
        <authorList>
            <consortium name="Lawrence Berkeley National Laboratory"/>
            <person name="Harder C.B."/>
            <person name="Miyauchi S."/>
            <person name="Viragh M."/>
            <person name="Kuo A."/>
            <person name="Thoen E."/>
            <person name="Andreopoulos B."/>
            <person name="Lu D."/>
            <person name="Skrede I."/>
            <person name="Drula E."/>
            <person name="Henrissat B."/>
            <person name="Morin E."/>
            <person name="Kohler A."/>
            <person name="Barry K."/>
            <person name="LaButti K."/>
            <person name="Morin E."/>
            <person name="Salamov A."/>
            <person name="Lipzen A."/>
            <person name="Mereny Z."/>
            <person name="Hegedus B."/>
            <person name="Baldrian P."/>
            <person name="Stursova M."/>
            <person name="Weitz H."/>
            <person name="Taylor A."/>
            <person name="Grigoriev I.V."/>
            <person name="Nagy L.G."/>
            <person name="Martin F."/>
            <person name="Kauserud H."/>
        </authorList>
    </citation>
    <scope>NUCLEOTIDE SEQUENCE</scope>
    <source>
        <strain evidence="2">9284</strain>
    </source>
</reference>
<name>A0AAD7B9V3_9AGAR</name>
<sequence length="1227" mass="134151">MNRPRVHQIHARSLTVDTQDSSSGETLLGKLRAPAGTQYSCRRSYVTLYLHVALVAIQLVLLVVWHQQWEHRIVFSVDQELRVARLVKGIFTTFITLYSALLVFLTQSLALHRDLHRRQLLTATHDNALAWSGLGSAVVRLWQQRAIPASSMGVLSALTYLAGISVLHTAFPGVAAPESLVVNQSMSISTQSLPAFNLSGLDEDNRQNFLNAAGQYAEASLAFFPFLTPGNSLGLHEATLYDVLEPNTGTGSVRVNATGFNISCGYLPHTAFNSNSQTVDVGGTEYWLGAVDRNIITTITRIATSPHSFAPITKFPSAAIFYTSIPVLDSNNSTAPWFKPIDFPAVQIFRCSLTLVEQTVLVDSQSRNFTSFAFDMPQKKQTSRWLPFSGQLDDLSSAAFADGTRGFLDIWEAWYRAMPMSLTIIPPLLEGGLDALVSFSAADIALQQQLELYPFNSTVRNGVYLHEVENQLAKIVASMFWTLGHVPAPSGYMNSSQPLNVSLLTGQAIVSEPVIQDRLALNIFSIVECLVVSLILLGLSFRFRRLGHRDVGATKIDGLDVLQVIWLCRDHPELAANLEQVRVPTDLNLRRAGMLQVQLIDGTAPMREMLEESGEVLQDSDKLLESTYPDRPSRNQVADRPSEREQLCSRWTSDLVLSLVSIILHSALVVIHLILALLCSMGLEHRITFSLSQQSFAAWLLSTFATAFITIYTAGLVFLTQTLSIRRSLRGMQLLTVTHDTVTAWRGIGSALMSVLHPTPSLSPVIPVLLYLTGILALHITSPALLTVQTFNSTIPAPVTTQGIPAFAFSGYELSSSEARMVSVHSPLVYAQGALSYLPFINSSLPHLGLEGGMLYGGLNNSDSGSGTATVDAVQFNMTCGYFADAVVNSTAWTITILGREYSLPYIGATDFGIISTLTYSVLNNDTANLQFQGGMYMGSALFFSTVPIHDSAGNTGPLVNFSNAPRGGDAKTQIFGCSLGLVNRSVTVDSQSRLSLNKWASQKDSSVWLPFQETGSKTESTDPYTALTNDWDSWYIAMPASTSPQYGDAPDWEITVADLFFIDRLNLNSTGASVTLHQFEDALAEFVASMYWTLGHIPPLPGFAPANWDPDGPPPVEVSLLQGTAVFLADTFEARVDANMSFIILGTMVSAVLLLLSLQYLAFRNPTQDKEIISGMGPLHIIWLYRNHPELEAELEQVMDPTTSNLRKAGMVGTRLAGRSVGHFIK</sequence>
<keyword evidence="1" id="KW-1133">Transmembrane helix</keyword>
<keyword evidence="3" id="KW-1185">Reference proteome</keyword>
<proteinExistence type="predicted"/>
<keyword evidence="1" id="KW-0472">Membrane</keyword>
<feature type="transmembrane region" description="Helical" evidence="1">
    <location>
        <begin position="698"/>
        <end position="720"/>
    </location>
</feature>
<feature type="transmembrane region" description="Helical" evidence="1">
    <location>
        <begin position="48"/>
        <end position="66"/>
    </location>
</feature>
<comment type="caution">
    <text evidence="2">The sequence shown here is derived from an EMBL/GenBank/DDBJ whole genome shotgun (WGS) entry which is preliminary data.</text>
</comment>
<dbReference type="Proteomes" id="UP001221142">
    <property type="component" value="Unassembled WGS sequence"/>
</dbReference>